<protein>
    <recommendedName>
        <fullName evidence="2">Anti-sigma factor antagonist</fullName>
    </recommendedName>
</protein>
<evidence type="ECO:0000313" key="4">
    <source>
        <dbReference type="EMBL" id="RUQ68059.1"/>
    </source>
</evidence>
<name>A0A3S0WTI0_9PROT</name>
<dbReference type="SUPFAM" id="SSF52091">
    <property type="entry name" value="SpoIIaa-like"/>
    <property type="match status" value="1"/>
</dbReference>
<keyword evidence="5" id="KW-1185">Reference proteome</keyword>
<sequence length="111" mass="12048">MITPQTIGDTLVLSVNVPRLDAALAVRFREEVLQQLTEEPSRVVIDFSAVTFLDSSGLGALVSIVKRVGHHCRPVICGLQPAVQTMFALTRMDQVFKVRGTVDEAVASLAE</sequence>
<dbReference type="OrthoDB" id="9796076at2"/>
<dbReference type="GO" id="GO:0043856">
    <property type="term" value="F:anti-sigma factor antagonist activity"/>
    <property type="evidence" value="ECO:0007669"/>
    <property type="project" value="InterPro"/>
</dbReference>
<proteinExistence type="inferred from homology"/>
<dbReference type="PANTHER" id="PTHR33495">
    <property type="entry name" value="ANTI-SIGMA FACTOR ANTAGONIST TM_1081-RELATED-RELATED"/>
    <property type="match status" value="1"/>
</dbReference>
<comment type="similarity">
    <text evidence="1 2">Belongs to the anti-sigma-factor antagonist family.</text>
</comment>
<dbReference type="InterPro" id="IPR003658">
    <property type="entry name" value="Anti-sigma_ant"/>
</dbReference>
<organism evidence="4 5">
    <name type="scientific">Azospirillum doebereinerae</name>
    <dbReference type="NCBI Taxonomy" id="92933"/>
    <lineage>
        <taxon>Bacteria</taxon>
        <taxon>Pseudomonadati</taxon>
        <taxon>Pseudomonadota</taxon>
        <taxon>Alphaproteobacteria</taxon>
        <taxon>Rhodospirillales</taxon>
        <taxon>Azospirillaceae</taxon>
        <taxon>Azospirillum</taxon>
    </lineage>
</organism>
<evidence type="ECO:0000313" key="5">
    <source>
        <dbReference type="Proteomes" id="UP000280346"/>
    </source>
</evidence>
<dbReference type="PROSITE" id="PS50801">
    <property type="entry name" value="STAS"/>
    <property type="match status" value="1"/>
</dbReference>
<feature type="domain" description="STAS" evidence="3">
    <location>
        <begin position="20"/>
        <end position="109"/>
    </location>
</feature>
<reference evidence="4 5" key="1">
    <citation type="submission" date="2018-12" db="EMBL/GenBank/DDBJ databases">
        <authorList>
            <person name="Yang Y."/>
        </authorList>
    </citation>
    <scope>NUCLEOTIDE SEQUENCE [LARGE SCALE GENOMIC DNA]</scope>
    <source>
        <strain evidence="4 5">GSF71</strain>
    </source>
</reference>
<dbReference type="Pfam" id="PF01740">
    <property type="entry name" value="STAS"/>
    <property type="match status" value="1"/>
</dbReference>
<dbReference type="NCBIfam" id="TIGR00377">
    <property type="entry name" value="ant_ant_sig"/>
    <property type="match status" value="1"/>
</dbReference>
<dbReference type="RefSeq" id="WP_127000466.1">
    <property type="nucleotide sequence ID" value="NZ_CP173193.1"/>
</dbReference>
<gene>
    <name evidence="4" type="ORF">EJ913_18225</name>
</gene>
<comment type="caution">
    <text evidence="4">The sequence shown here is derived from an EMBL/GenBank/DDBJ whole genome shotgun (WGS) entry which is preliminary data.</text>
</comment>
<dbReference type="Gene3D" id="3.30.750.24">
    <property type="entry name" value="STAS domain"/>
    <property type="match status" value="1"/>
</dbReference>
<dbReference type="AlphaFoldDB" id="A0A3S0WTI0"/>
<dbReference type="InterPro" id="IPR036513">
    <property type="entry name" value="STAS_dom_sf"/>
</dbReference>
<evidence type="ECO:0000259" key="3">
    <source>
        <dbReference type="PROSITE" id="PS50801"/>
    </source>
</evidence>
<evidence type="ECO:0000256" key="2">
    <source>
        <dbReference type="RuleBase" id="RU003749"/>
    </source>
</evidence>
<evidence type="ECO:0000256" key="1">
    <source>
        <dbReference type="ARBA" id="ARBA00009013"/>
    </source>
</evidence>
<accession>A0A3S0WTI0</accession>
<dbReference type="PANTHER" id="PTHR33495:SF2">
    <property type="entry name" value="ANTI-SIGMA FACTOR ANTAGONIST TM_1081-RELATED"/>
    <property type="match status" value="1"/>
</dbReference>
<dbReference type="CDD" id="cd07043">
    <property type="entry name" value="STAS_anti-anti-sigma_factors"/>
    <property type="match status" value="1"/>
</dbReference>
<dbReference type="EMBL" id="RZIJ01000015">
    <property type="protein sequence ID" value="RUQ68059.1"/>
    <property type="molecule type" value="Genomic_DNA"/>
</dbReference>
<dbReference type="InterPro" id="IPR002645">
    <property type="entry name" value="STAS_dom"/>
</dbReference>
<dbReference type="Proteomes" id="UP000280346">
    <property type="component" value="Unassembled WGS sequence"/>
</dbReference>